<protein>
    <recommendedName>
        <fullName evidence="4">Transcriptional regulator</fullName>
    </recommendedName>
</protein>
<dbReference type="PANTHER" id="PTHR30244">
    <property type="entry name" value="TRANSAMINASE"/>
    <property type="match status" value="1"/>
</dbReference>
<feature type="non-terminal residue" evidence="3">
    <location>
        <position position="296"/>
    </location>
</feature>
<dbReference type="PANTHER" id="PTHR30244:SF36">
    <property type="entry name" value="3-OXO-GLUCOSE-6-PHOSPHATE:GLUTAMATE AMINOTRANSFERASE"/>
    <property type="match status" value="1"/>
</dbReference>
<keyword evidence="1" id="KW-0663">Pyridoxal phosphate</keyword>
<dbReference type="Gene3D" id="3.40.640.10">
    <property type="entry name" value="Type I PLP-dependent aspartate aminotransferase-like (Major domain)"/>
    <property type="match status" value="1"/>
</dbReference>
<dbReference type="InterPro" id="IPR015422">
    <property type="entry name" value="PyrdxlP-dep_Trfase_small"/>
</dbReference>
<reference evidence="3" key="1">
    <citation type="journal article" date="2014" name="Front. Microbiol.">
        <title>High frequency of phylogenetically diverse reductive dehalogenase-homologous genes in deep subseafloor sedimentary metagenomes.</title>
        <authorList>
            <person name="Kawai M."/>
            <person name="Futagami T."/>
            <person name="Toyoda A."/>
            <person name="Takaki Y."/>
            <person name="Nishi S."/>
            <person name="Hori S."/>
            <person name="Arai W."/>
            <person name="Tsubouchi T."/>
            <person name="Morono Y."/>
            <person name="Uchiyama I."/>
            <person name="Ito T."/>
            <person name="Fujiyama A."/>
            <person name="Inagaki F."/>
            <person name="Takami H."/>
        </authorList>
    </citation>
    <scope>NUCLEOTIDE SEQUENCE</scope>
    <source>
        <strain evidence="3">Expedition CK06-06</strain>
    </source>
</reference>
<evidence type="ECO:0000256" key="2">
    <source>
        <dbReference type="ARBA" id="ARBA00037999"/>
    </source>
</evidence>
<evidence type="ECO:0000256" key="1">
    <source>
        <dbReference type="ARBA" id="ARBA00022898"/>
    </source>
</evidence>
<proteinExistence type="inferred from homology"/>
<name>X1B3M7_9ZZZZ</name>
<dbReference type="EMBL" id="BART01018573">
    <property type="protein sequence ID" value="GAG75912.1"/>
    <property type="molecule type" value="Genomic_DNA"/>
</dbReference>
<dbReference type="SUPFAM" id="SSF53383">
    <property type="entry name" value="PLP-dependent transferases"/>
    <property type="match status" value="1"/>
</dbReference>
<evidence type="ECO:0000313" key="3">
    <source>
        <dbReference type="EMBL" id="GAG75912.1"/>
    </source>
</evidence>
<dbReference type="GO" id="GO:0030170">
    <property type="term" value="F:pyridoxal phosphate binding"/>
    <property type="evidence" value="ECO:0007669"/>
    <property type="project" value="TreeGrafter"/>
</dbReference>
<comment type="similarity">
    <text evidence="2">Belongs to the DegT/DnrJ/EryC1 family.</text>
</comment>
<dbReference type="InterPro" id="IPR000653">
    <property type="entry name" value="DegT/StrS_aminotransferase"/>
</dbReference>
<dbReference type="GO" id="GO:0008483">
    <property type="term" value="F:transaminase activity"/>
    <property type="evidence" value="ECO:0007669"/>
    <property type="project" value="TreeGrafter"/>
</dbReference>
<feature type="non-terminal residue" evidence="3">
    <location>
        <position position="1"/>
    </location>
</feature>
<evidence type="ECO:0008006" key="4">
    <source>
        <dbReference type="Google" id="ProtNLM"/>
    </source>
</evidence>
<accession>X1B3M7</accession>
<dbReference type="Gene3D" id="3.90.1150.10">
    <property type="entry name" value="Aspartate Aminotransferase, domain 1"/>
    <property type="match status" value="1"/>
</dbReference>
<sequence length="296" mass="32925">PDDIRHRITSQTRAIIPVHLFGQTVDMDAILPIAKQAGLPIIEDAAQSVLSTWHGKCSGGLGDIGCFSFYPTKNLGGFGDGGFLTTTRDDLAESLRKLRVHGMEPRYYHDVVGINSRLDSLQAAVLRIKLPLLNDWTNQRAQNAIRYTEMFNHCGLHDVITSPKIDTRGRHVWNQYIIRVADGKRDALREHLTTSGVGTEIYYPVPLHLQKCFDNFGWKMGDLPITESAAKETLALPIFAELTPAEQATVVGRIAEFFGKPPVPEEFECIEKGSDTIGQPRHVQRTGLIGRADDVR</sequence>
<dbReference type="Pfam" id="PF01041">
    <property type="entry name" value="DegT_DnrJ_EryC1"/>
    <property type="match status" value="1"/>
</dbReference>
<dbReference type="AlphaFoldDB" id="X1B3M7"/>
<dbReference type="InterPro" id="IPR015424">
    <property type="entry name" value="PyrdxlP-dep_Trfase"/>
</dbReference>
<comment type="caution">
    <text evidence="3">The sequence shown here is derived from an EMBL/GenBank/DDBJ whole genome shotgun (WGS) entry which is preliminary data.</text>
</comment>
<organism evidence="3">
    <name type="scientific">marine sediment metagenome</name>
    <dbReference type="NCBI Taxonomy" id="412755"/>
    <lineage>
        <taxon>unclassified sequences</taxon>
        <taxon>metagenomes</taxon>
        <taxon>ecological metagenomes</taxon>
    </lineage>
</organism>
<dbReference type="GO" id="GO:0000271">
    <property type="term" value="P:polysaccharide biosynthetic process"/>
    <property type="evidence" value="ECO:0007669"/>
    <property type="project" value="TreeGrafter"/>
</dbReference>
<dbReference type="InterPro" id="IPR015421">
    <property type="entry name" value="PyrdxlP-dep_Trfase_major"/>
</dbReference>
<gene>
    <name evidence="3" type="ORF">S01H4_35022</name>
</gene>